<dbReference type="PANTHER" id="PTHR11365:SF23">
    <property type="entry name" value="HYPOTHETICAL 5-OXOPROLINASE (EUROFUNG)-RELATED"/>
    <property type="match status" value="1"/>
</dbReference>
<dbReference type="PANTHER" id="PTHR11365">
    <property type="entry name" value="5-OXOPROLINASE RELATED"/>
    <property type="match status" value="1"/>
</dbReference>
<organism evidence="5 6">
    <name type="scientific">Acuticoccus mangrovi</name>
    <dbReference type="NCBI Taxonomy" id="2796142"/>
    <lineage>
        <taxon>Bacteria</taxon>
        <taxon>Pseudomonadati</taxon>
        <taxon>Pseudomonadota</taxon>
        <taxon>Alphaproteobacteria</taxon>
        <taxon>Hyphomicrobiales</taxon>
        <taxon>Amorphaceae</taxon>
        <taxon>Acuticoccus</taxon>
    </lineage>
</organism>
<protein>
    <submittedName>
        <fullName evidence="5">Hydantoinase/oxoprolinase family protein</fullName>
    </submittedName>
</protein>
<evidence type="ECO:0000259" key="4">
    <source>
        <dbReference type="Pfam" id="PF19278"/>
    </source>
</evidence>
<dbReference type="Proteomes" id="UP000609531">
    <property type="component" value="Unassembled WGS sequence"/>
</dbReference>
<comment type="caution">
    <text evidence="5">The sequence shown here is derived from an EMBL/GenBank/DDBJ whole genome shotgun (WGS) entry which is preliminary data.</text>
</comment>
<dbReference type="GO" id="GO:0017168">
    <property type="term" value="F:5-oxoprolinase (ATP-hydrolyzing) activity"/>
    <property type="evidence" value="ECO:0007669"/>
    <property type="project" value="TreeGrafter"/>
</dbReference>
<dbReference type="InterPro" id="IPR049517">
    <property type="entry name" value="ACX-like_C"/>
</dbReference>
<dbReference type="Pfam" id="PF05378">
    <property type="entry name" value="Hydant_A_N"/>
    <property type="match status" value="1"/>
</dbReference>
<evidence type="ECO:0000256" key="1">
    <source>
        <dbReference type="SAM" id="MobiDB-lite"/>
    </source>
</evidence>
<dbReference type="InterPro" id="IPR008040">
    <property type="entry name" value="Hydant_A_N"/>
</dbReference>
<dbReference type="RefSeq" id="WP_198884417.1">
    <property type="nucleotide sequence ID" value="NZ_JAEKJA010000030.1"/>
</dbReference>
<gene>
    <name evidence="5" type="ORF">JCR33_22615</name>
</gene>
<name>A0A934MJP0_9HYPH</name>
<dbReference type="GO" id="GO:0006749">
    <property type="term" value="P:glutathione metabolic process"/>
    <property type="evidence" value="ECO:0007669"/>
    <property type="project" value="TreeGrafter"/>
</dbReference>
<evidence type="ECO:0000313" key="6">
    <source>
        <dbReference type="Proteomes" id="UP000609531"/>
    </source>
</evidence>
<dbReference type="EMBL" id="JAEKJA010000030">
    <property type="protein sequence ID" value="MBJ3778511.1"/>
    <property type="molecule type" value="Genomic_DNA"/>
</dbReference>
<evidence type="ECO:0000259" key="2">
    <source>
        <dbReference type="Pfam" id="PF01968"/>
    </source>
</evidence>
<dbReference type="AlphaFoldDB" id="A0A934MJP0"/>
<dbReference type="Pfam" id="PF01968">
    <property type="entry name" value="Hydantoinase_A"/>
    <property type="match status" value="1"/>
</dbReference>
<feature type="domain" description="Hydantoinase A/oxoprolinase" evidence="2">
    <location>
        <begin position="222"/>
        <end position="506"/>
    </location>
</feature>
<feature type="domain" description="Acetophenone carboxylase-like C-terminal" evidence="4">
    <location>
        <begin position="528"/>
        <end position="711"/>
    </location>
</feature>
<reference evidence="5" key="1">
    <citation type="submission" date="2020-12" db="EMBL/GenBank/DDBJ databases">
        <title>Bacterial taxonomy.</title>
        <authorList>
            <person name="Pan X."/>
        </authorList>
    </citation>
    <scope>NUCLEOTIDE SEQUENCE</scope>
    <source>
        <strain evidence="5">B2012</strain>
    </source>
</reference>
<feature type="domain" description="Hydantoinase/oxoprolinase N-terminal" evidence="3">
    <location>
        <begin position="6"/>
        <end position="194"/>
    </location>
</feature>
<accession>A0A934MJP0</accession>
<dbReference type="Pfam" id="PF19278">
    <property type="entry name" value="Hydant_A_C"/>
    <property type="match status" value="1"/>
</dbReference>
<keyword evidence="6" id="KW-1185">Reference proteome</keyword>
<dbReference type="InterPro" id="IPR045079">
    <property type="entry name" value="Oxoprolinase-like"/>
</dbReference>
<proteinExistence type="predicted"/>
<evidence type="ECO:0000313" key="5">
    <source>
        <dbReference type="EMBL" id="MBJ3778511.1"/>
    </source>
</evidence>
<dbReference type="InterPro" id="IPR002821">
    <property type="entry name" value="Hydantoinase_A"/>
</dbReference>
<evidence type="ECO:0000259" key="3">
    <source>
        <dbReference type="Pfam" id="PF05378"/>
    </source>
</evidence>
<dbReference type="GO" id="GO:0005829">
    <property type="term" value="C:cytosol"/>
    <property type="evidence" value="ECO:0007669"/>
    <property type="project" value="TreeGrafter"/>
</dbReference>
<feature type="region of interest" description="Disordered" evidence="1">
    <location>
        <begin position="361"/>
        <end position="381"/>
    </location>
</feature>
<sequence>MNHSSIEIDIGGTFTDCYVTSRDGRTTWCKVRTTPHDLGLGLSRAIDEAAQRLDTSGDALLEETSIVRYSTTVALNKLIERSGPKLAYITTSGFDDTLLIGRASQWSDGLPFKEQRNVARVNKPVPLIPKHLTVGVKERIGSFGEVLRPLDEDDFLAKLDHLVDQGVRGFVVCTLFSYLNPVHELKIRELIEREYDESYLGRMPVFLSHEVSPRKMEYTRSTMTLLNAYLHQSIYEELVGIGQQLRSRGYKAPLMMVHNTGGMASVFRSSAVQTFSGGPVAGLMGSAAIGESYGRSNVVTTDMGGTSFDIGMVVQGSTRFYQFAPTIDRWVIDATILDTRSIGAGGGSIARVSEELGGRLDVGPESAGSIPGPVSYDQGGREPTVTDADLVLGYLDADNFHGGKLTLNKARAERVIGTKIAKPLGVSVPHAALLIKRIIDAKMGLEIHKETVLKGYDPRDFTVFAMGGAGPVHCCGYTAAANMSEIVVFPFSSAFCAFGSSTMDVLHVYERSQRITLLKPSDPDSWLADGSTFNAVVEDLSDQARRDFSGEGFDSSKLTFELELEMRFGGQLNVKRVASPMLRLTGTEDARTIAAAFEKEFSEAYSAMGLNPDAGIEIEGFILKARLPQPRPVLPVYPEGGRPEGAKEAQTGTRLAFWDVEKGFEPTPVYQMNLLLHGDRLRGPAIIEDESTTLVLDPGWTLNVDRHHALVLSRETA</sequence>